<sequence length="305" mass="33764">MKRKLRFLAGACLFTATALFSGCSSDDDFLMDPVDSGTSQTRAVTNPDGTLTITFDDFDPGMLAGPTSAGENLYSYQGYPQVTTIYDNTPEEYLFLSMFNTVGGSTEYSSGGIALSNWNIRSNQSGNTGDWWYSYLNQCSVYNTAVEAEGQNKEAGHSGSNFGVVYGYVDAYNQAWMAKPEFYFNVPRKLVGLWICNTSYTYGVITYGNQFGSTGVATPLKEMKGYFQVNLECYDANGGLIRTYKRLLADYRNGQQQVDPITTWDYWEINAEGVQSVKFNFEGSDSGAYGLNTPAYICIDDITIQ</sequence>
<accession>A0A015YYY7</accession>
<gene>
    <name evidence="2" type="ORF">M136_2898</name>
</gene>
<feature type="chain" id="PRO_5001479889" description="DUF4465 domain-containing protein" evidence="1">
    <location>
        <begin position="21"/>
        <end position="305"/>
    </location>
</feature>
<dbReference type="InterPro" id="IPR027828">
    <property type="entry name" value="DUF4465"/>
</dbReference>
<feature type="signal peptide" evidence="1">
    <location>
        <begin position="1"/>
        <end position="20"/>
    </location>
</feature>
<evidence type="ECO:0000256" key="1">
    <source>
        <dbReference type="SAM" id="SignalP"/>
    </source>
</evidence>
<reference evidence="2 3" key="1">
    <citation type="submission" date="2014-02" db="EMBL/GenBank/DDBJ databases">
        <authorList>
            <person name="Sears C."/>
            <person name="Carroll K."/>
            <person name="Sack B.R."/>
            <person name="Qadri F."/>
            <person name="Myers L.L."/>
            <person name="Chung G.-T."/>
            <person name="Escheverria P."/>
            <person name="Fraser C.M."/>
            <person name="Sadzewicz L."/>
            <person name="Shefchek K.A."/>
            <person name="Tallon L."/>
            <person name="Das S.P."/>
            <person name="Daugherty S."/>
            <person name="Mongodin E.F."/>
        </authorList>
    </citation>
    <scope>NUCLEOTIDE SEQUENCE [LARGE SCALE GENOMIC DNA]</scope>
    <source>
        <strain evidence="2 3">S36L11</strain>
    </source>
</reference>
<dbReference type="EMBL" id="JGDJ01000234">
    <property type="protein sequence ID" value="EXZ27909.1"/>
    <property type="molecule type" value="Genomic_DNA"/>
</dbReference>
<comment type="caution">
    <text evidence="2">The sequence shown here is derived from an EMBL/GenBank/DDBJ whole genome shotgun (WGS) entry which is preliminary data.</text>
</comment>
<keyword evidence="1" id="KW-0732">Signal</keyword>
<organism evidence="2 3">
    <name type="scientific">Bacteroides fragilis str. S36L11</name>
    <dbReference type="NCBI Taxonomy" id="1339327"/>
    <lineage>
        <taxon>Bacteria</taxon>
        <taxon>Pseudomonadati</taxon>
        <taxon>Bacteroidota</taxon>
        <taxon>Bacteroidia</taxon>
        <taxon>Bacteroidales</taxon>
        <taxon>Bacteroidaceae</taxon>
        <taxon>Bacteroides</taxon>
    </lineage>
</organism>
<protein>
    <recommendedName>
        <fullName evidence="4">DUF4465 domain-containing protein</fullName>
    </recommendedName>
</protein>
<dbReference type="Pfam" id="PF14717">
    <property type="entry name" value="DUF4465"/>
    <property type="match status" value="1"/>
</dbReference>
<dbReference type="Gene3D" id="2.60.120.1350">
    <property type="entry name" value="Protein of unknown function DUF4465"/>
    <property type="match status" value="1"/>
</dbReference>
<evidence type="ECO:0000313" key="2">
    <source>
        <dbReference type="EMBL" id="EXZ27909.1"/>
    </source>
</evidence>
<name>A0A015YYY7_BACFG</name>
<evidence type="ECO:0008006" key="4">
    <source>
        <dbReference type="Google" id="ProtNLM"/>
    </source>
</evidence>
<dbReference type="PATRIC" id="fig|1339327.3.peg.3468"/>
<dbReference type="GeneID" id="92755996"/>
<dbReference type="AlphaFoldDB" id="A0A015YYY7"/>
<dbReference type="Proteomes" id="UP000022082">
    <property type="component" value="Unassembled WGS sequence"/>
</dbReference>
<dbReference type="PROSITE" id="PS51257">
    <property type="entry name" value="PROKAR_LIPOPROTEIN"/>
    <property type="match status" value="1"/>
</dbReference>
<dbReference type="RefSeq" id="WP_007567599.1">
    <property type="nucleotide sequence ID" value="NZ_JGDJ01000234.1"/>
</dbReference>
<evidence type="ECO:0000313" key="3">
    <source>
        <dbReference type="Proteomes" id="UP000022082"/>
    </source>
</evidence>
<proteinExistence type="predicted"/>